<dbReference type="AlphaFoldDB" id="A0A9W9MP36"/>
<dbReference type="InterPro" id="IPR052210">
    <property type="entry name" value="LysM1-like"/>
</dbReference>
<keyword evidence="2" id="KW-0843">Virulence</keyword>
<dbReference type="InterPro" id="IPR036779">
    <property type="entry name" value="LysM_dom_sf"/>
</dbReference>
<evidence type="ECO:0000256" key="1">
    <source>
        <dbReference type="ARBA" id="ARBA00022669"/>
    </source>
</evidence>
<feature type="domain" description="LysM" evidence="3">
    <location>
        <begin position="28"/>
        <end position="73"/>
    </location>
</feature>
<evidence type="ECO:0000256" key="2">
    <source>
        <dbReference type="ARBA" id="ARBA00023026"/>
    </source>
</evidence>
<dbReference type="Gene3D" id="3.10.350.10">
    <property type="entry name" value="LysM domain"/>
    <property type="match status" value="2"/>
</dbReference>
<organism evidence="4 5">
    <name type="scientific">Penicillium cinerascens</name>
    <dbReference type="NCBI Taxonomy" id="70096"/>
    <lineage>
        <taxon>Eukaryota</taxon>
        <taxon>Fungi</taxon>
        <taxon>Dikarya</taxon>
        <taxon>Ascomycota</taxon>
        <taxon>Pezizomycotina</taxon>
        <taxon>Eurotiomycetes</taxon>
        <taxon>Eurotiomycetidae</taxon>
        <taxon>Eurotiales</taxon>
        <taxon>Aspergillaceae</taxon>
        <taxon>Penicillium</taxon>
    </lineage>
</organism>
<dbReference type="GO" id="GO:0008061">
    <property type="term" value="F:chitin binding"/>
    <property type="evidence" value="ECO:0007669"/>
    <property type="project" value="UniProtKB-KW"/>
</dbReference>
<dbReference type="InterPro" id="IPR018392">
    <property type="entry name" value="LysM"/>
</dbReference>
<gene>
    <name evidence="4" type="ORF">N7498_005776</name>
</gene>
<dbReference type="EMBL" id="JAPQKR010000012">
    <property type="protein sequence ID" value="KAJ5204897.1"/>
    <property type="molecule type" value="Genomic_DNA"/>
</dbReference>
<dbReference type="PROSITE" id="PS51782">
    <property type="entry name" value="LYSM"/>
    <property type="match status" value="1"/>
</dbReference>
<dbReference type="RefSeq" id="XP_058309376.1">
    <property type="nucleotide sequence ID" value="XM_058452838.1"/>
</dbReference>
<name>A0A9W9MP36_9EURO</name>
<dbReference type="Pfam" id="PF01476">
    <property type="entry name" value="LysM"/>
    <property type="match status" value="1"/>
</dbReference>
<comment type="caution">
    <text evidence="4">The sequence shown here is derived from an EMBL/GenBank/DDBJ whole genome shotgun (WGS) entry which is preliminary data.</text>
</comment>
<proteinExistence type="predicted"/>
<dbReference type="GeneID" id="83180139"/>
<dbReference type="OrthoDB" id="5985073at2759"/>
<evidence type="ECO:0000259" key="3">
    <source>
        <dbReference type="PROSITE" id="PS51782"/>
    </source>
</evidence>
<keyword evidence="1" id="KW-0147">Chitin-binding</keyword>
<accession>A0A9W9MP36</accession>
<protein>
    <submittedName>
        <fullName evidence="4">Peptidoglycan-binding Lysin subgroup</fullName>
    </submittedName>
</protein>
<keyword evidence="5" id="KW-1185">Reference proteome</keyword>
<evidence type="ECO:0000313" key="4">
    <source>
        <dbReference type="EMBL" id="KAJ5204897.1"/>
    </source>
</evidence>
<reference evidence="4" key="2">
    <citation type="journal article" date="2023" name="IMA Fungus">
        <title>Comparative genomic study of the Penicillium genus elucidates a diverse pangenome and 15 lateral gene transfer events.</title>
        <authorList>
            <person name="Petersen C."/>
            <person name="Sorensen T."/>
            <person name="Nielsen M.R."/>
            <person name="Sondergaard T.E."/>
            <person name="Sorensen J.L."/>
            <person name="Fitzpatrick D.A."/>
            <person name="Frisvad J.C."/>
            <person name="Nielsen K.L."/>
        </authorList>
    </citation>
    <scope>NUCLEOTIDE SEQUENCE</scope>
    <source>
        <strain evidence="4">IBT 15544</strain>
    </source>
</reference>
<evidence type="ECO:0000313" key="5">
    <source>
        <dbReference type="Proteomes" id="UP001150904"/>
    </source>
</evidence>
<dbReference type="PANTHER" id="PTHR34997">
    <property type="entry name" value="AM15"/>
    <property type="match status" value="1"/>
</dbReference>
<dbReference type="Proteomes" id="UP001150904">
    <property type="component" value="Unassembled WGS sequence"/>
</dbReference>
<dbReference type="PANTHER" id="PTHR34997:SF16">
    <property type="entry name" value="LYSM DOMAIN-CONTAINING PROTEIN"/>
    <property type="match status" value="1"/>
</dbReference>
<sequence>MQSIPYSYYDEPVIDHYKPSTDICSSDVTYTTVEGNTYDSISQAHNVDSAALFMGNVNLRRCSDIPAGTKLCIPFTCDNIYMIQSNDTCLSIEQSQKVGYQNGPTLKKYNSWLSNQCTNLHMNSDVAYGHAICLGPQGGISISSYH</sequence>
<reference evidence="4" key="1">
    <citation type="submission" date="2022-12" db="EMBL/GenBank/DDBJ databases">
        <authorList>
            <person name="Petersen C."/>
        </authorList>
    </citation>
    <scope>NUCLEOTIDE SEQUENCE</scope>
    <source>
        <strain evidence="4">IBT 15544</strain>
    </source>
</reference>